<dbReference type="GO" id="GO:0043138">
    <property type="term" value="F:3'-5' DNA helicase activity"/>
    <property type="evidence" value="ECO:0007669"/>
    <property type="project" value="UniProtKB-EC"/>
</dbReference>
<evidence type="ECO:0000256" key="6">
    <source>
        <dbReference type="ARBA" id="ARBA00034617"/>
    </source>
</evidence>
<evidence type="ECO:0000256" key="8">
    <source>
        <dbReference type="ARBA" id="ARBA00048988"/>
    </source>
</evidence>
<dbReference type="GO" id="GO:0003677">
    <property type="term" value="F:DNA binding"/>
    <property type="evidence" value="ECO:0007669"/>
    <property type="project" value="InterPro"/>
</dbReference>
<dbReference type="InterPro" id="IPR000212">
    <property type="entry name" value="DNA_helicase_UvrD/REP"/>
</dbReference>
<dbReference type="Pfam" id="PF13361">
    <property type="entry name" value="UvrD_C"/>
    <property type="match status" value="1"/>
</dbReference>
<accession>A0A418VJG4</accession>
<evidence type="ECO:0000256" key="4">
    <source>
        <dbReference type="ARBA" id="ARBA00022840"/>
    </source>
</evidence>
<evidence type="ECO:0000256" key="2">
    <source>
        <dbReference type="ARBA" id="ARBA00022801"/>
    </source>
</evidence>
<dbReference type="GO" id="GO:0016887">
    <property type="term" value="F:ATP hydrolysis activity"/>
    <property type="evidence" value="ECO:0007669"/>
    <property type="project" value="RHEA"/>
</dbReference>
<evidence type="ECO:0000313" key="11">
    <source>
        <dbReference type="EMBL" id="RJF76171.1"/>
    </source>
</evidence>
<dbReference type="PANTHER" id="PTHR11070">
    <property type="entry name" value="UVRD / RECB / PCRA DNA HELICASE FAMILY MEMBER"/>
    <property type="match status" value="1"/>
</dbReference>
<evidence type="ECO:0000256" key="1">
    <source>
        <dbReference type="ARBA" id="ARBA00022741"/>
    </source>
</evidence>
<dbReference type="InterPro" id="IPR027785">
    <property type="entry name" value="UvrD-like_helicase_C"/>
</dbReference>
<dbReference type="PROSITE" id="PS51198">
    <property type="entry name" value="UVRD_HELICASE_ATP_BIND"/>
    <property type="match status" value="1"/>
</dbReference>
<comment type="caution">
    <text evidence="11">The sequence shown here is derived from an EMBL/GenBank/DDBJ whole genome shotgun (WGS) entry which is preliminary data.</text>
</comment>
<keyword evidence="5" id="KW-0413">Isomerase</keyword>
<proteinExistence type="predicted"/>
<keyword evidence="3 9" id="KW-0347">Helicase</keyword>
<evidence type="ECO:0000259" key="10">
    <source>
        <dbReference type="PROSITE" id="PS51198"/>
    </source>
</evidence>
<dbReference type="AlphaFoldDB" id="A0A418VJG4"/>
<evidence type="ECO:0000256" key="7">
    <source>
        <dbReference type="ARBA" id="ARBA00034808"/>
    </source>
</evidence>
<name>A0A418VJG4_9DEIO</name>
<keyword evidence="12" id="KW-1185">Reference proteome</keyword>
<feature type="binding site" evidence="9">
    <location>
        <begin position="233"/>
        <end position="240"/>
    </location>
    <ligand>
        <name>ATP</name>
        <dbReference type="ChEBI" id="CHEBI:30616"/>
    </ligand>
</feature>
<evidence type="ECO:0000256" key="3">
    <source>
        <dbReference type="ARBA" id="ARBA00022806"/>
    </source>
</evidence>
<feature type="domain" description="UvrD-like helicase ATP-binding" evidence="10">
    <location>
        <begin position="212"/>
        <end position="507"/>
    </location>
</feature>
<comment type="catalytic activity">
    <reaction evidence="6">
        <text>Couples ATP hydrolysis with the unwinding of duplex DNA by translocating in the 3'-5' direction.</text>
        <dbReference type="EC" id="5.6.2.4"/>
    </reaction>
</comment>
<dbReference type="EMBL" id="QYUJ01000001">
    <property type="protein sequence ID" value="RJF76171.1"/>
    <property type="molecule type" value="Genomic_DNA"/>
</dbReference>
<evidence type="ECO:0000313" key="12">
    <source>
        <dbReference type="Proteomes" id="UP000286287"/>
    </source>
</evidence>
<gene>
    <name evidence="11" type="ORF">D3875_00200</name>
</gene>
<keyword evidence="2 9" id="KW-0378">Hydrolase</keyword>
<organism evidence="11 12">
    <name type="scientific">Deinococcus cavernae</name>
    <dbReference type="NCBI Taxonomy" id="2320857"/>
    <lineage>
        <taxon>Bacteria</taxon>
        <taxon>Thermotogati</taxon>
        <taxon>Deinococcota</taxon>
        <taxon>Deinococci</taxon>
        <taxon>Deinococcales</taxon>
        <taxon>Deinococcaceae</taxon>
        <taxon>Deinococcus</taxon>
    </lineage>
</organism>
<keyword evidence="1 9" id="KW-0547">Nucleotide-binding</keyword>
<protein>
    <recommendedName>
        <fullName evidence="7">DNA 3'-5' helicase</fullName>
        <ecNumber evidence="7">5.6.2.4</ecNumber>
    </recommendedName>
</protein>
<keyword evidence="4 9" id="KW-0067">ATP-binding</keyword>
<dbReference type="Gene3D" id="1.10.486.10">
    <property type="entry name" value="PCRA, domain 4"/>
    <property type="match status" value="1"/>
</dbReference>
<dbReference type="PANTHER" id="PTHR11070:SF2">
    <property type="entry name" value="ATP-DEPENDENT DNA HELICASE SRS2"/>
    <property type="match status" value="1"/>
</dbReference>
<comment type="catalytic activity">
    <reaction evidence="8">
        <text>ATP + H2O = ADP + phosphate + H(+)</text>
        <dbReference type="Rhea" id="RHEA:13065"/>
        <dbReference type="ChEBI" id="CHEBI:15377"/>
        <dbReference type="ChEBI" id="CHEBI:15378"/>
        <dbReference type="ChEBI" id="CHEBI:30616"/>
        <dbReference type="ChEBI" id="CHEBI:43474"/>
        <dbReference type="ChEBI" id="CHEBI:456216"/>
        <dbReference type="EC" id="5.6.2.4"/>
    </reaction>
</comment>
<evidence type="ECO:0000256" key="5">
    <source>
        <dbReference type="ARBA" id="ARBA00023235"/>
    </source>
</evidence>
<dbReference type="Proteomes" id="UP000286287">
    <property type="component" value="Unassembled WGS sequence"/>
</dbReference>
<reference evidence="11 12" key="1">
    <citation type="submission" date="2018-09" db="EMBL/GenBank/DDBJ databases">
        <authorList>
            <person name="Zhu H."/>
        </authorList>
    </citation>
    <scope>NUCLEOTIDE SEQUENCE [LARGE SCALE GENOMIC DNA]</scope>
    <source>
        <strain evidence="11 12">K2S05-167</strain>
    </source>
</reference>
<dbReference type="InterPro" id="IPR014017">
    <property type="entry name" value="DNA_helicase_UvrD-like_C"/>
</dbReference>
<dbReference type="Pfam" id="PF13538">
    <property type="entry name" value="UvrD_C_2"/>
    <property type="match status" value="1"/>
</dbReference>
<dbReference type="EC" id="5.6.2.4" evidence="7"/>
<dbReference type="Pfam" id="PF13245">
    <property type="entry name" value="AAA_19"/>
    <property type="match status" value="1"/>
</dbReference>
<dbReference type="Gene3D" id="3.40.50.300">
    <property type="entry name" value="P-loop containing nucleotide triphosphate hydrolases"/>
    <property type="match status" value="3"/>
</dbReference>
<dbReference type="GO" id="GO:0005524">
    <property type="term" value="F:ATP binding"/>
    <property type="evidence" value="ECO:0007669"/>
    <property type="project" value="UniProtKB-UniRule"/>
</dbReference>
<dbReference type="InterPro" id="IPR027417">
    <property type="entry name" value="P-loop_NTPase"/>
</dbReference>
<sequence>MDADLRRRLRQADLLTALRILQAVDVARHRRDDFTATIQPVQEGSRMSNWLLDAEERFAGVRAMADELIRRLGELGPGETLEFNAADLDAQYEAELGGLDALEALYAVQFLGLANVARGESEVGGVFYLRRGEQRRYGKAAYRPLEVHYGERARRLHVIRHILSHEKEEDRIDLFRWYFTISLEQFCKRFLPNPEAATSPQIPEFRERILGGLSETQLKVVTDDESRAILVLAGPGSGKTRTIVHRVANLVALRDVNPERVLVLAYNRTAVAEVRERLAALIGASGIHVDVLTFHGLARKLTGLTEKNAPAGMQGDDRFNWLIQQAVDHLRDNPAPYQYVLVDEYQDIKGAEYDLVTLLASFDREGAPTGEEEDDREQPGYLVAVGDDDQNLYAFMGAKIEFIQRFRDDYDITDEKVVALLPNYRSRPRIVQAANAFIEASLPARARLKGPDQRVYSVRDGEGQVYIGKYQQRYHAALGIAQRAAQLIAQGTPAEEIAILARNWDHLNEVQHALHEAGVAYQMYNVHDQLRPANSYVGGAVRDVLTEEPELAVENARETLERIRQQLSLSDQDRGWQAILSATADLHNTIQGALALRINSAKPLARRGVVLSTFHSAKGSEFDHVFILSEGMREHGRTPPEDETRALYVALTRARESVTLLRREGDCHPTLLQPGYQHALKDIGVEVMSLPTGTPLPSEIRYQLFPDPSDLYISAPDVLFPAGREAVLRYARNWDSLQLRNLQLRSPHGAVGRLSRNGRIMLKLKHALERGQVTATGATVLRCERDDEWYTRAGYTGLETHHYVVLPQFEVIALLEG</sequence>
<dbReference type="CDD" id="cd17932">
    <property type="entry name" value="DEXQc_UvrD"/>
    <property type="match status" value="1"/>
</dbReference>
<evidence type="ECO:0000256" key="9">
    <source>
        <dbReference type="PROSITE-ProRule" id="PRU00560"/>
    </source>
</evidence>
<dbReference type="SUPFAM" id="SSF52540">
    <property type="entry name" value="P-loop containing nucleoside triphosphate hydrolases"/>
    <property type="match status" value="1"/>
</dbReference>
<dbReference type="InterPro" id="IPR014016">
    <property type="entry name" value="UvrD-like_ATP-bd"/>
</dbReference>